<evidence type="ECO:0000313" key="1">
    <source>
        <dbReference type="EMBL" id="GAJ09332.1"/>
    </source>
</evidence>
<feature type="non-terminal residue" evidence="1">
    <location>
        <position position="140"/>
    </location>
</feature>
<dbReference type="EMBL" id="BARW01033397">
    <property type="protein sequence ID" value="GAJ09332.1"/>
    <property type="molecule type" value="Genomic_DNA"/>
</dbReference>
<name>X1V0H9_9ZZZZ</name>
<comment type="caution">
    <text evidence="1">The sequence shown here is derived from an EMBL/GenBank/DDBJ whole genome shotgun (WGS) entry which is preliminary data.</text>
</comment>
<sequence>MSSFWRNVIDLIWYDGPIHKPKPGGHYSQWRDALANCLEFIRTDILSLSYMRDPARTPRLKDLLKEYGQTDDPNLTEAKQIELLNASRYRKDTNATDDDLQTLLDKGGFDLTVYNNSPTGPAIDPALMLNNNFVMQAMEG</sequence>
<proteinExistence type="predicted"/>
<reference evidence="1" key="1">
    <citation type="journal article" date="2014" name="Front. Microbiol.">
        <title>High frequency of phylogenetically diverse reductive dehalogenase-homologous genes in deep subseafloor sedimentary metagenomes.</title>
        <authorList>
            <person name="Kawai M."/>
            <person name="Futagami T."/>
            <person name="Toyoda A."/>
            <person name="Takaki Y."/>
            <person name="Nishi S."/>
            <person name="Hori S."/>
            <person name="Arai W."/>
            <person name="Tsubouchi T."/>
            <person name="Morono Y."/>
            <person name="Uchiyama I."/>
            <person name="Ito T."/>
            <person name="Fujiyama A."/>
            <person name="Inagaki F."/>
            <person name="Takami H."/>
        </authorList>
    </citation>
    <scope>NUCLEOTIDE SEQUENCE</scope>
    <source>
        <strain evidence="1">Expedition CK06-06</strain>
    </source>
</reference>
<dbReference type="AlphaFoldDB" id="X1V0H9"/>
<protein>
    <submittedName>
        <fullName evidence="1">Uncharacterized protein</fullName>
    </submittedName>
</protein>
<gene>
    <name evidence="1" type="ORF">S12H4_52613</name>
</gene>
<accession>X1V0H9</accession>
<organism evidence="1">
    <name type="scientific">marine sediment metagenome</name>
    <dbReference type="NCBI Taxonomy" id="412755"/>
    <lineage>
        <taxon>unclassified sequences</taxon>
        <taxon>metagenomes</taxon>
        <taxon>ecological metagenomes</taxon>
    </lineage>
</organism>